<feature type="domain" description="Fas-binding factor 1 C-terminal" evidence="3">
    <location>
        <begin position="669"/>
        <end position="1094"/>
    </location>
</feature>
<feature type="compositionally biased region" description="Basic and acidic residues" evidence="2">
    <location>
        <begin position="321"/>
        <end position="348"/>
    </location>
</feature>
<feature type="compositionally biased region" description="Polar residues" evidence="2">
    <location>
        <begin position="274"/>
        <end position="287"/>
    </location>
</feature>
<dbReference type="GO" id="GO:0060271">
    <property type="term" value="P:cilium assembly"/>
    <property type="evidence" value="ECO:0007669"/>
    <property type="project" value="InterPro"/>
</dbReference>
<feature type="compositionally biased region" description="Basic and acidic residues" evidence="2">
    <location>
        <begin position="459"/>
        <end position="472"/>
    </location>
</feature>
<feature type="compositionally biased region" description="Basic and acidic residues" evidence="2">
    <location>
        <begin position="289"/>
        <end position="302"/>
    </location>
</feature>
<reference evidence="4" key="1">
    <citation type="journal article" date="2023" name="Mol. Biol. Evol.">
        <title>Third-Generation Sequencing Reveals the Adaptive Role of the Epigenome in Three Deep-Sea Polychaetes.</title>
        <authorList>
            <person name="Perez M."/>
            <person name="Aroh O."/>
            <person name="Sun Y."/>
            <person name="Lan Y."/>
            <person name="Juniper S.K."/>
            <person name="Young C.R."/>
            <person name="Angers B."/>
            <person name="Qian P.Y."/>
        </authorList>
    </citation>
    <scope>NUCLEOTIDE SEQUENCE</scope>
    <source>
        <strain evidence="4">R07B-5</strain>
    </source>
</reference>
<feature type="compositionally biased region" description="Basic and acidic residues" evidence="2">
    <location>
        <begin position="61"/>
        <end position="72"/>
    </location>
</feature>
<dbReference type="AlphaFoldDB" id="A0AAD9L2U3"/>
<accession>A0AAD9L2U3</accession>
<dbReference type="GO" id="GO:0036064">
    <property type="term" value="C:ciliary basal body"/>
    <property type="evidence" value="ECO:0007669"/>
    <property type="project" value="TreeGrafter"/>
</dbReference>
<protein>
    <recommendedName>
        <fullName evidence="3">Fas-binding factor 1 C-terminal domain-containing protein</fullName>
    </recommendedName>
</protein>
<organism evidence="4 5">
    <name type="scientific">Ridgeia piscesae</name>
    <name type="common">Tubeworm</name>
    <dbReference type="NCBI Taxonomy" id="27915"/>
    <lineage>
        <taxon>Eukaryota</taxon>
        <taxon>Metazoa</taxon>
        <taxon>Spiralia</taxon>
        <taxon>Lophotrochozoa</taxon>
        <taxon>Annelida</taxon>
        <taxon>Polychaeta</taxon>
        <taxon>Sedentaria</taxon>
        <taxon>Canalipalpata</taxon>
        <taxon>Sabellida</taxon>
        <taxon>Siboglinidae</taxon>
        <taxon>Ridgeia</taxon>
    </lineage>
</organism>
<feature type="compositionally biased region" description="Basic and acidic residues" evidence="2">
    <location>
        <begin position="530"/>
        <end position="554"/>
    </location>
</feature>
<feature type="coiled-coil region" evidence="1">
    <location>
        <begin position="867"/>
        <end position="948"/>
    </location>
</feature>
<proteinExistence type="predicted"/>
<dbReference type="PANTHER" id="PTHR33689">
    <property type="entry name" value="FAS-BINDING FACTOR 1"/>
    <property type="match status" value="1"/>
</dbReference>
<feature type="compositionally biased region" description="Basic and acidic residues" evidence="2">
    <location>
        <begin position="396"/>
        <end position="416"/>
    </location>
</feature>
<dbReference type="GO" id="GO:0097539">
    <property type="term" value="C:ciliary transition fiber"/>
    <property type="evidence" value="ECO:0007669"/>
    <property type="project" value="InterPro"/>
</dbReference>
<feature type="coiled-coil region" evidence="1">
    <location>
        <begin position="984"/>
        <end position="1085"/>
    </location>
</feature>
<dbReference type="Proteomes" id="UP001209878">
    <property type="component" value="Unassembled WGS sequence"/>
</dbReference>
<keyword evidence="1" id="KW-0175">Coiled coil</keyword>
<feature type="compositionally biased region" description="Acidic residues" evidence="2">
    <location>
        <begin position="93"/>
        <end position="110"/>
    </location>
</feature>
<evidence type="ECO:0000256" key="1">
    <source>
        <dbReference type="SAM" id="Coils"/>
    </source>
</evidence>
<keyword evidence="5" id="KW-1185">Reference proteome</keyword>
<dbReference type="PANTHER" id="PTHR33689:SF1">
    <property type="entry name" value="FAS-BINDING FACTOR 1"/>
    <property type="match status" value="1"/>
</dbReference>
<evidence type="ECO:0000256" key="2">
    <source>
        <dbReference type="SAM" id="MobiDB-lite"/>
    </source>
</evidence>
<evidence type="ECO:0000313" key="4">
    <source>
        <dbReference type="EMBL" id="KAK2181530.1"/>
    </source>
</evidence>
<dbReference type="InterPro" id="IPR033561">
    <property type="entry name" value="FBF1"/>
</dbReference>
<evidence type="ECO:0000313" key="5">
    <source>
        <dbReference type="Proteomes" id="UP001209878"/>
    </source>
</evidence>
<evidence type="ECO:0000259" key="3">
    <source>
        <dbReference type="Pfam" id="PF21007"/>
    </source>
</evidence>
<comment type="caution">
    <text evidence="4">The sequence shown here is derived from an EMBL/GenBank/DDBJ whole genome shotgun (WGS) entry which is preliminary data.</text>
</comment>
<dbReference type="InterPro" id="IPR049390">
    <property type="entry name" value="FBF1_C"/>
</dbReference>
<feature type="region of interest" description="Disordered" evidence="2">
    <location>
        <begin position="44"/>
        <end position="565"/>
    </location>
</feature>
<feature type="compositionally biased region" description="Low complexity" evidence="2">
    <location>
        <begin position="73"/>
        <end position="85"/>
    </location>
</feature>
<dbReference type="EMBL" id="JAODUO010000393">
    <property type="protein sequence ID" value="KAK2181530.1"/>
    <property type="molecule type" value="Genomic_DNA"/>
</dbReference>
<sequence length="1117" mass="126097">MLPFTEKCEESSGTDDIYSKMTAEANDNLSDDSDVDPDKLLEELDMDDMDDMLFGKKKPTAKKETPVKDSPPKSKVAAVKKAGPVKTRRNSFDDDDDDILAGILSDDDEDVKPKKSPLTSALKKPTVKTLADDEESQSQASSGSRRLEIDRPPTRSGKTARETGPGTKKPVAKKKADDDMFADDDDLGDLLDSPGRTAPEKPLAVKAQKKDGGIMDDLLGRGSVSKLLEKPGSGASTERQFKLDKKYTKSAARPQKAAVKDEDDFLFGSYAPSVATTTGGSRPSSMRSVRFETDKDGTDDQPRTSTSAPPGGRRRSSPSSRLDDMLLEDKRDWLDMASDDHLAAKSDDVDGQSRPQSDGGHPQRTKPSRDTGKTQPAKSQPVDWLGLSRLGSPDHTPTETDQADKQGKTPVAEKTKPVTPTARADAKDAVVAPTENDDDDLSGIIKSRRAARKAASPLKSKDDNWSDVKDSKVSNWLGIKDSSETLNEPDLLTQSPQSPSRLSAVKKPDTDLFIPPPKSTSDDESPFKWGVDRDRRRGRRVERTPPAEGPRKSMDLFGDPISDDLKAEPVTQHAGESHPVTQQSLPVTQQQPVIQHPGVSHPVLSTPQLGGMREQLAQQEQQLAAYQASQVYQTPSMSQRQVPPSSQQGLGMVTPDDVSPNVFLQIRKLELEKGHLEMMLETMKEQHKVELDMVSDSYKKRITLMEETFARREERLKEEIESISRQGTERLKLLETEKADILASHFRKQEEWEQDKTREIQRLNELHRDAIMNLRREHEYSTERLKKMKDSEVDAIASTQTHTRSLQAVMDKMEENMSDLNSLQQKVGSKHESDQKTRDEALRTFQERLERQQHANEMERSRLVGLVSTLEKQLTDQTRELEEERWRVRQEEAKLRTLQHTLDQEKEMMQERQRRDRTEIEKAKDHLIEEQQRIMGELYRERQALAEEKTKFLLEQKLTQDKEHRESLKHLKADADFTSTVKVINDEKAKLSVEERELANERERLSAERALLEQQQSENERERVKLQQMALRVQQESETMDSVSKEAAQLKEHAEAMLGAAKKKEAELEMRVQRMQQDLETLRAKEKFIIQASVAQWCHLWTIGCNSASALPVNIRG</sequence>
<dbReference type="GO" id="GO:0005814">
    <property type="term" value="C:centriole"/>
    <property type="evidence" value="ECO:0007669"/>
    <property type="project" value="TreeGrafter"/>
</dbReference>
<gene>
    <name evidence="4" type="ORF">NP493_395g03008</name>
</gene>
<dbReference type="GO" id="GO:0090162">
    <property type="term" value="P:establishment of epithelial cell polarity"/>
    <property type="evidence" value="ECO:0007669"/>
    <property type="project" value="InterPro"/>
</dbReference>
<feature type="compositionally biased region" description="Polar residues" evidence="2">
    <location>
        <begin position="492"/>
        <end position="501"/>
    </location>
</feature>
<name>A0AAD9L2U3_RIDPI</name>
<feature type="compositionally biased region" description="Acidic residues" evidence="2">
    <location>
        <begin position="179"/>
        <end position="189"/>
    </location>
</feature>
<dbReference type="Pfam" id="PF21007">
    <property type="entry name" value="FBF1"/>
    <property type="match status" value="1"/>
</dbReference>